<dbReference type="Proteomes" id="UP000477849">
    <property type="component" value="Unassembled WGS sequence"/>
</dbReference>
<dbReference type="AlphaFoldDB" id="A0A6M1S0P5"/>
<dbReference type="SUPFAM" id="SSF50199">
    <property type="entry name" value="Staphylococcal nuclease"/>
    <property type="match status" value="1"/>
</dbReference>
<gene>
    <name evidence="2" type="ORF">G6N76_13520</name>
</gene>
<feature type="region of interest" description="Disordered" evidence="1">
    <location>
        <begin position="49"/>
        <end position="126"/>
    </location>
</feature>
<dbReference type="RefSeq" id="WP_163903255.1">
    <property type="nucleotide sequence ID" value="NZ_CP048427.1"/>
</dbReference>
<feature type="compositionally biased region" description="Low complexity" evidence="1">
    <location>
        <begin position="49"/>
        <end position="61"/>
    </location>
</feature>
<feature type="compositionally biased region" description="Low complexity" evidence="1">
    <location>
        <begin position="77"/>
        <end position="111"/>
    </location>
</feature>
<dbReference type="InterPro" id="IPR035437">
    <property type="entry name" value="SNase_OB-fold_sf"/>
</dbReference>
<keyword evidence="3" id="KW-1185">Reference proteome</keyword>
<organism evidence="2 3">
    <name type="scientific">Rhizobium daejeonense</name>
    <dbReference type="NCBI Taxonomy" id="240521"/>
    <lineage>
        <taxon>Bacteria</taxon>
        <taxon>Pseudomonadati</taxon>
        <taxon>Pseudomonadota</taxon>
        <taxon>Alphaproteobacteria</taxon>
        <taxon>Hyphomicrobiales</taxon>
        <taxon>Rhizobiaceae</taxon>
        <taxon>Rhizobium/Agrobacterium group</taxon>
        <taxon>Rhizobium</taxon>
    </lineage>
</organism>
<reference evidence="2 3" key="1">
    <citation type="submission" date="2020-02" db="EMBL/GenBank/DDBJ databases">
        <title>Genome sequence of the type strain CCBAU10050 of Rhizobium daejeonense.</title>
        <authorList>
            <person name="Gao J."/>
            <person name="Sun J."/>
        </authorList>
    </citation>
    <scope>NUCLEOTIDE SEQUENCE [LARGE SCALE GENOMIC DNA]</scope>
    <source>
        <strain evidence="2 3">CCBAU10050</strain>
    </source>
</reference>
<sequence>MRSASTLVIGIAGLAIWGIAVVAGARSVSIGEETAADFDPSSMETIDITEVPPATTPPASAEEPDLSVPADVDDEQPSSSQPAEAAAETTGETIIAQAAPQQPATAQTQAPDGGREGIDLPRPQTSGAGILTFGEETVKLADIEPTDPARTCTGAGGTQWPCGMLARTQQRLFIRNRTVNCDIDSVEWQGTLETHCRLGEIDLSSWLAENGWVDTPDGSPLRPLTEKARSSRLGLFGGDPR</sequence>
<evidence type="ECO:0000313" key="3">
    <source>
        <dbReference type="Proteomes" id="UP000477849"/>
    </source>
</evidence>
<dbReference type="EMBL" id="JAAKZH010000004">
    <property type="protein sequence ID" value="NGO64685.1"/>
    <property type="molecule type" value="Genomic_DNA"/>
</dbReference>
<accession>A0A6M1S0P5</accession>
<comment type="caution">
    <text evidence="2">The sequence shown here is derived from an EMBL/GenBank/DDBJ whole genome shotgun (WGS) entry which is preliminary data.</text>
</comment>
<evidence type="ECO:0000313" key="2">
    <source>
        <dbReference type="EMBL" id="NGO64685.1"/>
    </source>
</evidence>
<evidence type="ECO:0000256" key="1">
    <source>
        <dbReference type="SAM" id="MobiDB-lite"/>
    </source>
</evidence>
<proteinExistence type="predicted"/>
<protein>
    <submittedName>
        <fullName evidence="2">Thermonuclease family protein</fullName>
    </submittedName>
</protein>
<name>A0A6M1S0P5_9HYPH</name>